<gene>
    <name evidence="7" type="ORF">BGO89_03325</name>
</gene>
<evidence type="ECO:0000313" key="7">
    <source>
        <dbReference type="EMBL" id="OJX58274.1"/>
    </source>
</evidence>
<proteinExistence type="predicted"/>
<feature type="transmembrane region" description="Helical" evidence="5">
    <location>
        <begin position="120"/>
        <end position="140"/>
    </location>
</feature>
<feature type="transmembrane region" description="Helical" evidence="5">
    <location>
        <begin position="38"/>
        <end position="59"/>
    </location>
</feature>
<dbReference type="STRING" id="1895771.BGO89_03325"/>
<dbReference type="InterPro" id="IPR010432">
    <property type="entry name" value="RDD"/>
</dbReference>
<evidence type="ECO:0000256" key="5">
    <source>
        <dbReference type="SAM" id="Phobius"/>
    </source>
</evidence>
<feature type="domain" description="RDD" evidence="6">
    <location>
        <begin position="24"/>
        <end position="153"/>
    </location>
</feature>
<evidence type="ECO:0000313" key="8">
    <source>
        <dbReference type="Proteomes" id="UP000184233"/>
    </source>
</evidence>
<evidence type="ECO:0000256" key="3">
    <source>
        <dbReference type="ARBA" id="ARBA00022989"/>
    </source>
</evidence>
<accession>A0A1M3L0B1</accession>
<reference evidence="7 8" key="1">
    <citation type="submission" date="2016-09" db="EMBL/GenBank/DDBJ databases">
        <title>Genome-resolved meta-omics ties microbial dynamics to process performance in biotechnology for thiocyanate degradation.</title>
        <authorList>
            <person name="Kantor R.S."/>
            <person name="Huddy R.J."/>
            <person name="Iyer R."/>
            <person name="Thomas B.C."/>
            <person name="Brown C.T."/>
            <person name="Anantharaman K."/>
            <person name="Tringe S."/>
            <person name="Hettich R.L."/>
            <person name="Harrison S.T."/>
            <person name="Banfield J.F."/>
        </authorList>
    </citation>
    <scope>NUCLEOTIDE SEQUENCE [LARGE SCALE GENOMIC DNA]</scope>
    <source>
        <strain evidence="7">59-99</strain>
    </source>
</reference>
<keyword evidence="4 5" id="KW-0472">Membrane</keyword>
<evidence type="ECO:0000256" key="1">
    <source>
        <dbReference type="ARBA" id="ARBA00004141"/>
    </source>
</evidence>
<name>A0A1M3L0B1_9BACT</name>
<organism evidence="7 8">
    <name type="scientific">Candidatus Kapaibacterium thiocyanatum</name>
    <dbReference type="NCBI Taxonomy" id="1895771"/>
    <lineage>
        <taxon>Bacteria</taxon>
        <taxon>Pseudomonadati</taxon>
        <taxon>Candidatus Kapaibacteriota</taxon>
        <taxon>Candidatus Kapaibacteriia</taxon>
        <taxon>Candidatus Kapaibacteriales</taxon>
        <taxon>Candidatus Kapaibacteriaceae</taxon>
        <taxon>Candidatus Kapaibacterium</taxon>
    </lineage>
</organism>
<comment type="caution">
    <text evidence="7">The sequence shown here is derived from an EMBL/GenBank/DDBJ whole genome shotgun (WGS) entry which is preliminary data.</text>
</comment>
<dbReference type="PANTHER" id="PTHR38480">
    <property type="entry name" value="SLR0254 PROTEIN"/>
    <property type="match status" value="1"/>
</dbReference>
<protein>
    <recommendedName>
        <fullName evidence="6">RDD domain-containing protein</fullName>
    </recommendedName>
</protein>
<keyword evidence="3 5" id="KW-1133">Transmembrane helix</keyword>
<evidence type="ECO:0000259" key="6">
    <source>
        <dbReference type="Pfam" id="PF06271"/>
    </source>
</evidence>
<keyword evidence="2 5" id="KW-0812">Transmembrane</keyword>
<dbReference type="PANTHER" id="PTHR38480:SF1">
    <property type="entry name" value="SLR0254 PROTEIN"/>
    <property type="match status" value="1"/>
</dbReference>
<dbReference type="Proteomes" id="UP000184233">
    <property type="component" value="Unassembled WGS sequence"/>
</dbReference>
<dbReference type="Pfam" id="PF06271">
    <property type="entry name" value="RDD"/>
    <property type="match status" value="1"/>
</dbReference>
<feature type="transmembrane region" description="Helical" evidence="5">
    <location>
        <begin position="66"/>
        <end position="84"/>
    </location>
</feature>
<comment type="subcellular location">
    <subcellularLocation>
        <location evidence="1">Membrane</location>
        <topology evidence="1">Multi-pass membrane protein</topology>
    </subcellularLocation>
</comment>
<dbReference type="AlphaFoldDB" id="A0A1M3L0B1"/>
<sequence>MRYSNMSQVNIATTQNVDIHFEAANPLDRMLSYFVDMLVLYGYFSVVGIVAGLVAASLLENDATGMAIVVYGLLYLPPVLYPLLCEIMLNGQTLGKRAMKIRVLRLDGTQPTVGNYVVRWLTGLFEISMFPAIALLTTVASRRHQRLGDMAAGTTVVRLAPKVSLDMTFVSDGAEEAYQPRFPQVRMLTEQDAETLRDLLTVIAFRRISRDAAIRLTWRAKERLEEVYGLRSDLVPVELIRAVVADYNAVNGRMEWQPS</sequence>
<dbReference type="EMBL" id="MKVH01000019">
    <property type="protein sequence ID" value="OJX58274.1"/>
    <property type="molecule type" value="Genomic_DNA"/>
</dbReference>
<evidence type="ECO:0000256" key="2">
    <source>
        <dbReference type="ARBA" id="ARBA00022692"/>
    </source>
</evidence>
<dbReference type="GO" id="GO:0016020">
    <property type="term" value="C:membrane"/>
    <property type="evidence" value="ECO:0007669"/>
    <property type="project" value="UniProtKB-SubCell"/>
</dbReference>
<evidence type="ECO:0000256" key="4">
    <source>
        <dbReference type="ARBA" id="ARBA00023136"/>
    </source>
</evidence>